<dbReference type="GO" id="GO:0003677">
    <property type="term" value="F:DNA binding"/>
    <property type="evidence" value="ECO:0007669"/>
    <property type="project" value="InterPro"/>
</dbReference>
<comment type="similarity">
    <text evidence="1">Belongs to the sigma-70 factor family. ECF subfamily.</text>
</comment>
<accession>A0A7W7IRB2</accession>
<sequence length="167" mass="18856">MSDGLEKLQPDAPMTLDVLHGRYAAWFRARLVRRYGAQDAEDLLQEAWLRLAPYQGLAGVRHPRALLLKIASNLAADKFGRRRRRDLHAGETVAAQGWNIELPSQTDEMFAKQVVMGLPQPLRDVFVLSRIKGLSNGQIAEQLGISPKTVEWRMTKALAHCTAQFRR</sequence>
<keyword evidence="7" id="KW-1185">Reference proteome</keyword>
<dbReference type="PANTHER" id="PTHR43133:SF63">
    <property type="entry name" value="RNA POLYMERASE SIGMA FACTOR FECI-RELATED"/>
    <property type="match status" value="1"/>
</dbReference>
<dbReference type="Gene3D" id="1.10.1740.10">
    <property type="match status" value="1"/>
</dbReference>
<evidence type="ECO:0000256" key="4">
    <source>
        <dbReference type="ARBA" id="ARBA00023163"/>
    </source>
</evidence>
<dbReference type="Gene3D" id="1.10.10.10">
    <property type="entry name" value="Winged helix-like DNA-binding domain superfamily/Winged helix DNA-binding domain"/>
    <property type="match status" value="1"/>
</dbReference>
<organism evidence="6 7">
    <name type="scientific">Brevundimonas bullata</name>
    <dbReference type="NCBI Taxonomy" id="13160"/>
    <lineage>
        <taxon>Bacteria</taxon>
        <taxon>Pseudomonadati</taxon>
        <taxon>Pseudomonadota</taxon>
        <taxon>Alphaproteobacteria</taxon>
        <taxon>Caulobacterales</taxon>
        <taxon>Caulobacteraceae</taxon>
        <taxon>Brevundimonas</taxon>
    </lineage>
</organism>
<dbReference type="Pfam" id="PF08281">
    <property type="entry name" value="Sigma70_r4_2"/>
    <property type="match status" value="1"/>
</dbReference>
<dbReference type="InterPro" id="IPR036388">
    <property type="entry name" value="WH-like_DNA-bd_sf"/>
</dbReference>
<evidence type="ECO:0000256" key="3">
    <source>
        <dbReference type="ARBA" id="ARBA00023082"/>
    </source>
</evidence>
<dbReference type="SUPFAM" id="SSF88946">
    <property type="entry name" value="Sigma2 domain of RNA polymerase sigma factors"/>
    <property type="match status" value="1"/>
</dbReference>
<keyword evidence="3" id="KW-0731">Sigma factor</keyword>
<keyword evidence="2" id="KW-0805">Transcription regulation</keyword>
<dbReference type="InterPro" id="IPR014284">
    <property type="entry name" value="RNA_pol_sigma-70_dom"/>
</dbReference>
<feature type="domain" description="RNA polymerase sigma factor 70 region 4 type 2" evidence="5">
    <location>
        <begin position="115"/>
        <end position="161"/>
    </location>
</feature>
<dbReference type="InterPro" id="IPR039425">
    <property type="entry name" value="RNA_pol_sigma-70-like"/>
</dbReference>
<dbReference type="NCBIfam" id="TIGR02937">
    <property type="entry name" value="sigma70-ECF"/>
    <property type="match status" value="1"/>
</dbReference>
<dbReference type="InterPro" id="IPR013325">
    <property type="entry name" value="RNA_pol_sigma_r2"/>
</dbReference>
<evidence type="ECO:0000256" key="1">
    <source>
        <dbReference type="ARBA" id="ARBA00010641"/>
    </source>
</evidence>
<proteinExistence type="inferred from homology"/>
<evidence type="ECO:0000256" key="2">
    <source>
        <dbReference type="ARBA" id="ARBA00023015"/>
    </source>
</evidence>
<evidence type="ECO:0000313" key="6">
    <source>
        <dbReference type="EMBL" id="MBB4799064.1"/>
    </source>
</evidence>
<evidence type="ECO:0000259" key="5">
    <source>
        <dbReference type="Pfam" id="PF08281"/>
    </source>
</evidence>
<dbReference type="GO" id="GO:0016987">
    <property type="term" value="F:sigma factor activity"/>
    <property type="evidence" value="ECO:0007669"/>
    <property type="project" value="UniProtKB-KW"/>
</dbReference>
<protein>
    <submittedName>
        <fullName evidence="6">RNA polymerase sigma-70 factor (ECF subfamily)</fullName>
    </submittedName>
</protein>
<dbReference type="EMBL" id="JACHKY010000005">
    <property type="protein sequence ID" value="MBB4799064.1"/>
    <property type="molecule type" value="Genomic_DNA"/>
</dbReference>
<dbReference type="PANTHER" id="PTHR43133">
    <property type="entry name" value="RNA POLYMERASE ECF-TYPE SIGMA FACTO"/>
    <property type="match status" value="1"/>
</dbReference>
<dbReference type="RefSeq" id="WP_184271660.1">
    <property type="nucleotide sequence ID" value="NZ_JACHKY010000005.1"/>
</dbReference>
<name>A0A7W7IRB2_9CAUL</name>
<dbReference type="SUPFAM" id="SSF88659">
    <property type="entry name" value="Sigma3 and sigma4 domains of RNA polymerase sigma factors"/>
    <property type="match status" value="1"/>
</dbReference>
<dbReference type="InterPro" id="IPR013249">
    <property type="entry name" value="RNA_pol_sigma70_r4_t2"/>
</dbReference>
<keyword evidence="4" id="KW-0804">Transcription</keyword>
<dbReference type="AlphaFoldDB" id="A0A7W7IRB2"/>
<gene>
    <name evidence="6" type="ORF">HNP32_002820</name>
</gene>
<comment type="caution">
    <text evidence="6">The sequence shown here is derived from an EMBL/GenBank/DDBJ whole genome shotgun (WGS) entry which is preliminary data.</text>
</comment>
<dbReference type="InterPro" id="IPR013324">
    <property type="entry name" value="RNA_pol_sigma_r3/r4-like"/>
</dbReference>
<dbReference type="Proteomes" id="UP000539957">
    <property type="component" value="Unassembled WGS sequence"/>
</dbReference>
<dbReference type="GO" id="GO:0006352">
    <property type="term" value="P:DNA-templated transcription initiation"/>
    <property type="evidence" value="ECO:0007669"/>
    <property type="project" value="InterPro"/>
</dbReference>
<evidence type="ECO:0000313" key="7">
    <source>
        <dbReference type="Proteomes" id="UP000539957"/>
    </source>
</evidence>
<reference evidence="6 7" key="1">
    <citation type="submission" date="2020-08" db="EMBL/GenBank/DDBJ databases">
        <title>Functional genomics of gut bacteria from endangered species of beetles.</title>
        <authorList>
            <person name="Carlos-Shanley C."/>
        </authorList>
    </citation>
    <scope>NUCLEOTIDE SEQUENCE [LARGE SCALE GENOMIC DNA]</scope>
    <source>
        <strain evidence="6 7">S00123</strain>
    </source>
</reference>